<name>A0A7T0DXL5_9ENTR</name>
<dbReference type="GO" id="GO:0009289">
    <property type="term" value="C:pilus"/>
    <property type="evidence" value="ECO:0007669"/>
    <property type="project" value="InterPro"/>
</dbReference>
<dbReference type="PANTHER" id="PTHR33420:SF5">
    <property type="entry name" value="FIMBRIAL SUBUNIT"/>
    <property type="match status" value="1"/>
</dbReference>
<dbReference type="AlphaFoldDB" id="A0A7T0DXL5"/>
<dbReference type="SUPFAM" id="SSF49401">
    <property type="entry name" value="Bacterial adhesins"/>
    <property type="match status" value="1"/>
</dbReference>
<feature type="chain" id="PRO_5032901929" evidence="1">
    <location>
        <begin position="30"/>
        <end position="202"/>
    </location>
</feature>
<organism evidence="3">
    <name type="scientific">Enterobacter mori</name>
    <dbReference type="NCBI Taxonomy" id="539813"/>
    <lineage>
        <taxon>Bacteria</taxon>
        <taxon>Pseudomonadati</taxon>
        <taxon>Pseudomonadota</taxon>
        <taxon>Gammaproteobacteria</taxon>
        <taxon>Enterobacterales</taxon>
        <taxon>Enterobacteriaceae</taxon>
        <taxon>Enterobacter</taxon>
    </lineage>
</organism>
<accession>A0A7T0DXL5</accession>
<dbReference type="Pfam" id="PF00419">
    <property type="entry name" value="Fimbrial"/>
    <property type="match status" value="1"/>
</dbReference>
<dbReference type="PANTHER" id="PTHR33420">
    <property type="entry name" value="FIMBRIAL SUBUNIT ELFA-RELATED"/>
    <property type="match status" value="1"/>
</dbReference>
<evidence type="ECO:0000313" key="3">
    <source>
        <dbReference type="EMBL" id="QPK01307.1"/>
    </source>
</evidence>
<dbReference type="InterPro" id="IPR008966">
    <property type="entry name" value="Adhesion_dom_sf"/>
</dbReference>
<sequence>MRQIPLFMRPTLVLLTTLLAGHWPTLSQAEDSGMDVNFSARIVANTCQINLVNGSDITLPTVSRDWFYNPDSSNRLQPGTDAGGTPFIVQVVSCDAAPAGSGSQQLHFQFAPKFGINPVNKQVFANNATQGQANNVGVVVFSEEYHSNVLKSDGSSDVGYDLSGKAEPRFPADYTFYARYQNTGDVSNGVVTSNVVINVTYQ</sequence>
<evidence type="ECO:0000259" key="2">
    <source>
        <dbReference type="Pfam" id="PF00419"/>
    </source>
</evidence>
<dbReference type="InterPro" id="IPR000259">
    <property type="entry name" value="Adhesion_dom_fimbrial"/>
</dbReference>
<feature type="domain" description="Fimbrial-type adhesion" evidence="2">
    <location>
        <begin position="37"/>
        <end position="202"/>
    </location>
</feature>
<dbReference type="GO" id="GO:0043709">
    <property type="term" value="P:cell adhesion involved in single-species biofilm formation"/>
    <property type="evidence" value="ECO:0007669"/>
    <property type="project" value="TreeGrafter"/>
</dbReference>
<proteinExistence type="predicted"/>
<dbReference type="NCBIfam" id="NF011794">
    <property type="entry name" value="PRK15262.1"/>
    <property type="match status" value="1"/>
</dbReference>
<dbReference type="EMBL" id="CP061801">
    <property type="protein sequence ID" value="QPK01307.1"/>
    <property type="molecule type" value="Genomic_DNA"/>
</dbReference>
<dbReference type="InterPro" id="IPR036937">
    <property type="entry name" value="Adhesion_dom_fimbrial_sf"/>
</dbReference>
<dbReference type="Gene3D" id="2.60.40.1090">
    <property type="entry name" value="Fimbrial-type adhesion domain"/>
    <property type="match status" value="1"/>
</dbReference>
<keyword evidence="1" id="KW-0732">Signal</keyword>
<evidence type="ECO:0000256" key="1">
    <source>
        <dbReference type="SAM" id="SignalP"/>
    </source>
</evidence>
<reference evidence="3" key="1">
    <citation type="submission" date="2020-09" db="EMBL/GenBank/DDBJ databases">
        <title>First Report of a novel Colistin-Resistant species of Enterobacter cloacae complex Producing MCR-5 isolated from hospital sewage water.</title>
        <authorList>
            <person name="Zhou K."/>
        </authorList>
    </citation>
    <scope>NUCLEOTIDE SEQUENCE [LARGE SCALE GENOMIC DNA]</scope>
    <source>
        <strain evidence="3">HSW1412</strain>
    </source>
</reference>
<dbReference type="InterPro" id="IPR050263">
    <property type="entry name" value="Bact_Fimbrial_Adh_Pro"/>
</dbReference>
<feature type="signal peptide" evidence="1">
    <location>
        <begin position="1"/>
        <end position="29"/>
    </location>
</feature>
<protein>
    <submittedName>
        <fullName evidence="3">Fimbrial protein</fullName>
    </submittedName>
</protein>
<gene>
    <name evidence="3" type="ORF">IDM36_03950</name>
</gene>